<feature type="non-terminal residue" evidence="3">
    <location>
        <position position="707"/>
    </location>
</feature>
<evidence type="ECO:0000256" key="1">
    <source>
        <dbReference type="SAM" id="MobiDB-lite"/>
    </source>
</evidence>
<dbReference type="SMART" id="SM00596">
    <property type="entry name" value="PRE_C2HC"/>
    <property type="match status" value="1"/>
</dbReference>
<dbReference type="InterPro" id="IPR005135">
    <property type="entry name" value="Endo/exonuclease/phosphatase"/>
</dbReference>
<dbReference type="PANTHER" id="PTHR33273">
    <property type="entry name" value="DOMAIN-CONTAINING PROTEIN, PUTATIVE-RELATED"/>
    <property type="match status" value="1"/>
</dbReference>
<dbReference type="PANTHER" id="PTHR33273:SF4">
    <property type="entry name" value="ENDONUCLEASE_EXONUCLEASE_PHOSPHATASE DOMAIN-CONTAINING PROTEIN"/>
    <property type="match status" value="1"/>
</dbReference>
<dbReference type="Gene3D" id="3.60.10.10">
    <property type="entry name" value="Endonuclease/exonuclease/phosphatase"/>
    <property type="match status" value="1"/>
</dbReference>
<keyword evidence="4" id="KW-1185">Reference proteome</keyword>
<gene>
    <name evidence="3" type="ORF">FWK35_00023713</name>
</gene>
<dbReference type="Pfam" id="PF14529">
    <property type="entry name" value="Exo_endo_phos_2"/>
    <property type="match status" value="1"/>
</dbReference>
<proteinExistence type="predicted"/>
<name>A0A6G0XX56_APHCR</name>
<feature type="region of interest" description="Disordered" evidence="1">
    <location>
        <begin position="131"/>
        <end position="158"/>
    </location>
</feature>
<organism evidence="3 4">
    <name type="scientific">Aphis craccivora</name>
    <name type="common">Cowpea aphid</name>
    <dbReference type="NCBI Taxonomy" id="307492"/>
    <lineage>
        <taxon>Eukaryota</taxon>
        <taxon>Metazoa</taxon>
        <taxon>Ecdysozoa</taxon>
        <taxon>Arthropoda</taxon>
        <taxon>Hexapoda</taxon>
        <taxon>Insecta</taxon>
        <taxon>Pterygota</taxon>
        <taxon>Neoptera</taxon>
        <taxon>Paraneoptera</taxon>
        <taxon>Hemiptera</taxon>
        <taxon>Sternorrhyncha</taxon>
        <taxon>Aphidomorpha</taxon>
        <taxon>Aphidoidea</taxon>
        <taxon>Aphididae</taxon>
        <taxon>Aphidini</taxon>
        <taxon>Aphis</taxon>
        <taxon>Aphis</taxon>
    </lineage>
</organism>
<comment type="caution">
    <text evidence="3">The sequence shown here is derived from an EMBL/GenBank/DDBJ whole genome shotgun (WGS) entry which is preliminary data.</text>
</comment>
<dbReference type="EMBL" id="VUJU01007469">
    <property type="protein sequence ID" value="KAF0745179.1"/>
    <property type="molecule type" value="Genomic_DNA"/>
</dbReference>
<protein>
    <recommendedName>
        <fullName evidence="2">Pre-C2HC domain-containing protein</fullName>
    </recommendedName>
</protein>
<dbReference type="GO" id="GO:0003824">
    <property type="term" value="F:catalytic activity"/>
    <property type="evidence" value="ECO:0007669"/>
    <property type="project" value="InterPro"/>
</dbReference>
<dbReference type="SUPFAM" id="SSF56219">
    <property type="entry name" value="DNase I-like"/>
    <property type="match status" value="1"/>
</dbReference>
<dbReference type="AlphaFoldDB" id="A0A6G0XX56"/>
<dbReference type="InterPro" id="IPR036691">
    <property type="entry name" value="Endo/exonu/phosph_ase_sf"/>
</dbReference>
<dbReference type="OrthoDB" id="7617229at2759"/>
<sequence length="707" mass="80034">KSKKICGDQVPLKFCNLSARKCAEHTLWFLKNRCYREEQKNLWGPGPLEILQSPCSKAVTLKVKRIQRPRERAVRCFRDPQACDDLTAPSLVVGGQPRIMPIRERSGNIYLRTPGSAGGRSNLISLIMTRTNRPSSSSSQTTIKHTNTIKPNLSNNNSNRTYYASTLSDTSNDVFMDDVPNDPALKLVTYNSNRNLSSTSSTGTSDNKKSKPVFVSTNRFNHLQVPDNVIDNENNIETNNVDQPNLIPLPPLIFVRNVSDFIELRNQLIKLIGPHTFSFKSSANNLKINTTNPDSYREVIEYLKTGNAEYHTYQAREDKAFRIVILSNVIHKSSKCPLPIFFVDLEPAQINNEIFKLTSLLHTKIKVEEPHKRREIVQCSKCQEYGHSKGYCAHPPRCVRCADFHPTTQYTQSKDIPPTCALCRGNHTANYRGCSVHKSLQRSNFKSNSTLKNHNESELLNFLIVNQIDIALITETHYSTNSSHFFPGFNIYKTNHLNGRNFIAGGAFNAKHSLWGSRVEIRRGYLFYNSIQKNGFSTISPPGPTYWPTHSNRQPDLLDFFITSIPNHVNHTIQNLCDLSSDHSSVLLNILELPTLTLSRPSLSKGLINWKQFSSKLENSTNLKISLKTCNEIESAAQQLVKSIQSAVYECSYPPNQKCHSNLKSFILPPNINILIAEKRRARSRWQSSRLPSDKSAFNNLSNTLQN</sequence>
<dbReference type="Pfam" id="PF07530">
    <property type="entry name" value="PRE_C2HC"/>
    <property type="match status" value="1"/>
</dbReference>
<evidence type="ECO:0000259" key="2">
    <source>
        <dbReference type="SMART" id="SM00596"/>
    </source>
</evidence>
<accession>A0A6G0XX56</accession>
<feature type="domain" description="Pre-C2HC" evidence="2">
    <location>
        <begin position="296"/>
        <end position="377"/>
    </location>
</feature>
<feature type="non-terminal residue" evidence="3">
    <location>
        <position position="1"/>
    </location>
</feature>
<dbReference type="InterPro" id="IPR006579">
    <property type="entry name" value="Pre_C2HC_dom"/>
</dbReference>
<evidence type="ECO:0000313" key="4">
    <source>
        <dbReference type="Proteomes" id="UP000478052"/>
    </source>
</evidence>
<evidence type="ECO:0000313" key="3">
    <source>
        <dbReference type="EMBL" id="KAF0745179.1"/>
    </source>
</evidence>
<reference evidence="3 4" key="1">
    <citation type="submission" date="2019-08" db="EMBL/GenBank/DDBJ databases">
        <title>Whole genome of Aphis craccivora.</title>
        <authorList>
            <person name="Voronova N.V."/>
            <person name="Shulinski R.S."/>
            <person name="Bandarenka Y.V."/>
            <person name="Zhorov D.G."/>
            <person name="Warner D."/>
        </authorList>
    </citation>
    <scope>NUCLEOTIDE SEQUENCE [LARGE SCALE GENOMIC DNA]</scope>
    <source>
        <strain evidence="3">180601</strain>
        <tissue evidence="3">Whole Body</tissue>
    </source>
</reference>
<dbReference type="Proteomes" id="UP000478052">
    <property type="component" value="Unassembled WGS sequence"/>
</dbReference>